<keyword evidence="11" id="KW-1185">Reference proteome</keyword>
<evidence type="ECO:0000256" key="2">
    <source>
        <dbReference type="ARBA" id="ARBA00022771"/>
    </source>
</evidence>
<evidence type="ECO:0000256" key="7">
    <source>
        <dbReference type="SAM" id="MobiDB-lite"/>
    </source>
</evidence>
<dbReference type="InterPro" id="IPR000313">
    <property type="entry name" value="PWWP_dom"/>
</dbReference>
<evidence type="ECO:0000313" key="11">
    <source>
        <dbReference type="Proteomes" id="UP000268350"/>
    </source>
</evidence>
<evidence type="ECO:0000256" key="3">
    <source>
        <dbReference type="ARBA" id="ARBA00022833"/>
    </source>
</evidence>
<dbReference type="InterPro" id="IPR047269">
    <property type="entry name" value="ZMY11"/>
</dbReference>
<dbReference type="PROSITE" id="PS50865">
    <property type="entry name" value="ZF_MYND_2"/>
    <property type="match status" value="1"/>
</dbReference>
<dbReference type="STRING" id="7266.A0A3B0JQV0"/>
<dbReference type="GO" id="GO:0034243">
    <property type="term" value="P:regulation of transcription elongation by RNA polymerase II"/>
    <property type="evidence" value="ECO:0007669"/>
    <property type="project" value="InterPro"/>
</dbReference>
<dbReference type="SMART" id="SM00293">
    <property type="entry name" value="PWWP"/>
    <property type="match status" value="1"/>
</dbReference>
<evidence type="ECO:0000256" key="1">
    <source>
        <dbReference type="ARBA" id="ARBA00022723"/>
    </source>
</evidence>
<evidence type="ECO:0000259" key="9">
    <source>
        <dbReference type="PROSITE" id="PS50865"/>
    </source>
</evidence>
<sequence>MSHPFPPAYIRKWMNPLRNGAQIPKQTMLGSLKSDEQSLAVEYAINMGILVVQGKGMHKAVSFCQKVKSIPTSLTDRYCYECNLPGSLRGCKSCSRSFHESCQRKHPEKPTYGVPSDKGQSYRFPPNESDTDVETASQEEQTQAALSMENHQLDHNSNINTSPSYFLPSVKCESPDWDDNDVSFVSEKPAARQRKKSKVKTEPPIVEPDSSSDLEKCTACRLMTQARIHHPPHLDKEELSCLLRYSWNKHLSWLTADVDKYMTKHYNNRDRALVRRILFKTNTLGQADIERSIEGQKYEYLTEFLVDLLDLQHNIGVFFGPTAKEYKETRWLLRDVTHDIREIRRCPDCFRNSNQTECSMWFAKPCLQRHEVVFAKQAGSPYWPAKVISVSSKTPIKYDVRFFGTNHLRASVLEKDIIPIEGDVPFKQKAKMSKGMASAMKELTCHTLLAKLSPDLFSFHADPADTKEAIDKALSHCLEPTTTATPGKRVRPSSPGFSGKIIKISASTPAPTRVMPRRRCSMSARLAGREEERNEIEDLKSKLSICENQLLKINEELDSMRKNIAEIKRKRWCHKCLQEAKSDCCFNASYCSEDCQRRHKKRHQRKCTAER</sequence>
<dbReference type="OMA" id="SDKGQPY"/>
<feature type="domain" description="PWWP" evidence="8">
    <location>
        <begin position="369"/>
        <end position="422"/>
    </location>
</feature>
<reference evidence="11" key="1">
    <citation type="submission" date="2018-01" db="EMBL/GenBank/DDBJ databases">
        <authorList>
            <person name="Alioto T."/>
            <person name="Alioto T."/>
        </authorList>
    </citation>
    <scope>NUCLEOTIDE SEQUENCE [LARGE SCALE GENOMIC DNA]</scope>
</reference>
<dbReference type="InterPro" id="IPR002893">
    <property type="entry name" value="Znf_MYND"/>
</dbReference>
<dbReference type="PANTHER" id="PTHR46379:SF1">
    <property type="entry name" value="ZINC FINGER MYND DOMAIN-CONTAINING PROTEIN 11"/>
    <property type="match status" value="1"/>
</dbReference>
<dbReference type="Pfam" id="PF24324">
    <property type="entry name" value="MYND_ZMYND11_ZMYD8"/>
    <property type="match status" value="1"/>
</dbReference>
<feature type="coiled-coil region" evidence="6">
    <location>
        <begin position="529"/>
        <end position="570"/>
    </location>
</feature>
<proteinExistence type="predicted"/>
<dbReference type="SUPFAM" id="SSF57903">
    <property type="entry name" value="FYVE/PHD zinc finger"/>
    <property type="match status" value="1"/>
</dbReference>
<dbReference type="AlphaFoldDB" id="A0A3B0JQV0"/>
<dbReference type="InterPro" id="IPR057053">
    <property type="entry name" value="MYND_ZMYND11_ZMYD8"/>
</dbReference>
<dbReference type="PANTHER" id="PTHR46379">
    <property type="entry name" value="ZINC FINGER MYND DOMAIN-CONTAINING"/>
    <property type="match status" value="1"/>
</dbReference>
<accession>A0A3B0JQV0</accession>
<dbReference type="InterPro" id="IPR011011">
    <property type="entry name" value="Znf_FYVE_PHD"/>
</dbReference>
<dbReference type="Gene3D" id="1.20.920.10">
    <property type="entry name" value="Bromodomain-like"/>
    <property type="match status" value="1"/>
</dbReference>
<keyword evidence="6" id="KW-0175">Coiled coil</keyword>
<dbReference type="Pfam" id="PF00855">
    <property type="entry name" value="PWWP"/>
    <property type="match status" value="1"/>
</dbReference>
<dbReference type="SUPFAM" id="SSF144232">
    <property type="entry name" value="HIT/MYND zinc finger-like"/>
    <property type="match status" value="1"/>
</dbReference>
<name>A0A3B0JQV0_DROGU</name>
<dbReference type="GO" id="GO:0009966">
    <property type="term" value="P:regulation of signal transduction"/>
    <property type="evidence" value="ECO:0007669"/>
    <property type="project" value="TreeGrafter"/>
</dbReference>
<organism evidence="10 11">
    <name type="scientific">Drosophila guanche</name>
    <name type="common">Fruit fly</name>
    <dbReference type="NCBI Taxonomy" id="7266"/>
    <lineage>
        <taxon>Eukaryota</taxon>
        <taxon>Metazoa</taxon>
        <taxon>Ecdysozoa</taxon>
        <taxon>Arthropoda</taxon>
        <taxon>Hexapoda</taxon>
        <taxon>Insecta</taxon>
        <taxon>Pterygota</taxon>
        <taxon>Neoptera</taxon>
        <taxon>Endopterygota</taxon>
        <taxon>Diptera</taxon>
        <taxon>Brachycera</taxon>
        <taxon>Muscomorpha</taxon>
        <taxon>Ephydroidea</taxon>
        <taxon>Drosophilidae</taxon>
        <taxon>Drosophila</taxon>
        <taxon>Sophophora</taxon>
    </lineage>
</organism>
<evidence type="ECO:0000256" key="4">
    <source>
        <dbReference type="ARBA" id="ARBA00023117"/>
    </source>
</evidence>
<dbReference type="PROSITE" id="PS50812">
    <property type="entry name" value="PWWP"/>
    <property type="match status" value="1"/>
</dbReference>
<gene>
    <name evidence="10" type="ORF">DGUA_6G002767</name>
</gene>
<dbReference type="SUPFAM" id="SSF63748">
    <property type="entry name" value="Tudor/PWWP/MBT"/>
    <property type="match status" value="1"/>
</dbReference>
<dbReference type="Gene3D" id="2.30.30.140">
    <property type="match status" value="1"/>
</dbReference>
<dbReference type="GO" id="GO:0005634">
    <property type="term" value="C:nucleus"/>
    <property type="evidence" value="ECO:0007669"/>
    <property type="project" value="TreeGrafter"/>
</dbReference>
<dbReference type="InterPro" id="IPR036427">
    <property type="entry name" value="Bromodomain-like_sf"/>
</dbReference>
<feature type="domain" description="MYND-type" evidence="9">
    <location>
        <begin position="573"/>
        <end position="607"/>
    </location>
</feature>
<feature type="region of interest" description="Disordered" evidence="7">
    <location>
        <begin position="188"/>
        <end position="210"/>
    </location>
</feature>
<dbReference type="Proteomes" id="UP000268350">
    <property type="component" value="Unassembled WGS sequence"/>
</dbReference>
<dbReference type="PROSITE" id="PS01360">
    <property type="entry name" value="ZF_MYND_1"/>
    <property type="match status" value="1"/>
</dbReference>
<protein>
    <submittedName>
        <fullName evidence="10">Blast:Zinc finger MYND domain-containing protein 11</fullName>
    </submittedName>
</protein>
<evidence type="ECO:0000259" key="8">
    <source>
        <dbReference type="PROSITE" id="PS50812"/>
    </source>
</evidence>
<evidence type="ECO:0000256" key="5">
    <source>
        <dbReference type="PROSITE-ProRule" id="PRU00134"/>
    </source>
</evidence>
<evidence type="ECO:0000256" key="6">
    <source>
        <dbReference type="SAM" id="Coils"/>
    </source>
</evidence>
<dbReference type="GO" id="GO:0008270">
    <property type="term" value="F:zinc ion binding"/>
    <property type="evidence" value="ECO:0007669"/>
    <property type="project" value="UniProtKB-KW"/>
</dbReference>
<feature type="compositionally biased region" description="Polar residues" evidence="7">
    <location>
        <begin position="134"/>
        <end position="144"/>
    </location>
</feature>
<keyword evidence="3" id="KW-0862">Zinc</keyword>
<dbReference type="OrthoDB" id="6272564at2759"/>
<dbReference type="GO" id="GO:0003714">
    <property type="term" value="F:transcription corepressor activity"/>
    <property type="evidence" value="ECO:0007669"/>
    <property type="project" value="InterPro"/>
</dbReference>
<feature type="region of interest" description="Disordered" evidence="7">
    <location>
        <begin position="102"/>
        <end position="144"/>
    </location>
</feature>
<keyword evidence="1" id="KW-0479">Metal-binding</keyword>
<keyword evidence="2 5" id="KW-0863">Zinc-finger</keyword>
<evidence type="ECO:0000313" key="10">
    <source>
        <dbReference type="EMBL" id="SPP75041.1"/>
    </source>
</evidence>
<keyword evidence="4" id="KW-0103">Bromodomain</keyword>
<dbReference type="EMBL" id="OUUW01000001">
    <property type="protein sequence ID" value="SPP75041.1"/>
    <property type="molecule type" value="Genomic_DNA"/>
</dbReference>